<comment type="caution">
    <text evidence="1">The sequence shown here is derived from an EMBL/GenBank/DDBJ whole genome shotgun (WGS) entry which is preliminary data.</text>
</comment>
<keyword evidence="2" id="KW-1185">Reference proteome</keyword>
<dbReference type="EMBL" id="ANBP01000034">
    <property type="protein sequence ID" value="KAB7753573.1"/>
    <property type="molecule type" value="Genomic_DNA"/>
</dbReference>
<reference evidence="1 2" key="1">
    <citation type="submission" date="2012-10" db="EMBL/GenBank/DDBJ databases">
        <title>The draft sequence of the Mycobacterium pheli genome.</title>
        <authorList>
            <person name="Pettersson B.M.F."/>
            <person name="Das S."/>
            <person name="Dasgupta S."/>
            <person name="Bhattacharya A."/>
            <person name="Kirsebom L.A."/>
        </authorList>
    </citation>
    <scope>NUCLEOTIDE SEQUENCE [LARGE SCALE GENOMIC DNA]</scope>
    <source>
        <strain evidence="1 2">CCUG 21000</strain>
    </source>
</reference>
<evidence type="ECO:0000313" key="1">
    <source>
        <dbReference type="EMBL" id="KAB7753573.1"/>
    </source>
</evidence>
<protein>
    <submittedName>
        <fullName evidence="1">Uncharacterized protein</fullName>
    </submittedName>
</protein>
<organism evidence="1 2">
    <name type="scientific">Mycolicibacterium phlei DSM 43239 = CCUG 21000</name>
    <dbReference type="NCBI Taxonomy" id="1226750"/>
    <lineage>
        <taxon>Bacteria</taxon>
        <taxon>Bacillati</taxon>
        <taxon>Actinomycetota</taxon>
        <taxon>Actinomycetes</taxon>
        <taxon>Mycobacteriales</taxon>
        <taxon>Mycobacteriaceae</taxon>
        <taxon>Mycolicibacterium</taxon>
    </lineage>
</organism>
<name>A0A5N5UVF7_MYCPH</name>
<sequence>MIAWTDDVKMTVSAVRSGADGPTFPQLYAWWSKHS</sequence>
<dbReference type="Proteomes" id="UP000325690">
    <property type="component" value="Unassembled WGS sequence"/>
</dbReference>
<gene>
    <name evidence="1" type="ORF">MPHL21000_18495</name>
</gene>
<evidence type="ECO:0000313" key="2">
    <source>
        <dbReference type="Proteomes" id="UP000325690"/>
    </source>
</evidence>
<dbReference type="AlphaFoldDB" id="A0A5N5UVF7"/>
<proteinExistence type="predicted"/>
<accession>A0A5N5UVF7</accession>